<dbReference type="PRINTS" id="PR01857">
    <property type="entry name" value="ADAMTSFAMILY"/>
</dbReference>
<dbReference type="Pfam" id="PF05986">
    <property type="entry name" value="ADAMTS_spacer1"/>
    <property type="match status" value="1"/>
</dbReference>
<sequence>MNIKTLSHKSKHLINNSGFLLLFFYCSDPISASNRTEEEVTDELEGSTSEVEGAWTMWSKWTKCSQLCNGGLANRTRACIHRYVGEASETANAKCKGRKTETKVCNQNECHGGSVRQKLCRPYMHRKFYGKRYYWQAHIDSRRVCQAVCYARRPNFYIPVGKTVPDGTPCDKSGRDVCIAGKCHKVGCDGLLDSTAKEDSCGVCNGNNMACRVVHANITGDQTFMKYGYNPLMIIPKGAFNIYIKELKPSRNYLAIKTKSGHGLLNTHWRLSPYGIKRIPGTVLDYQRQKNTSCPGQCIFIVGPLSEDIQIQLLFYRESSEISYQFSAQLDMNGGHSEKKNSHTEKHSSWKHGSSSRHHHSSNSRKPISSHSVETGSNGHHHNEDKKMRTKNGRYHYDESFMSPHHRRHRKGPRDPTTVSPPHPTTVRSRKYHGTFVRKNITENRGFRNQNNRGVLRPSINGGDYQKHHVSRPSVYRNSHGENGAVNRKPWNNPFVSRRQPVHRKSSISLSGPRKPPLTFENTDTNQDKIVRRKQPVKVNGDYHGRKLGTSELELASSKSVDNSRPVSRFFVENTGVNNKTSTSIDDSTSGYSWRISGFTECTQPCGGGIEETIIVCVKDNTQVLVTDENCNENDKPITKTVSCNTQPCRAEWAAGPWSACSASCGTGTQTRQILCQQRMSATFNQTVSAEQCRGKTKPGKTKRECSLQPCHFWQVGNWTACSSSCGKGIHQRDVSCMSINGSNADDADCEENKPLSEELCDMGSCAVGWFYTHWPKTCPVECGEGSVRRKLHCSADDNSALPDERCQNFTKPRTEKKCKSDIPCGGKWFLGPWSKCNVTCGTGFEIRSVICIKELSGYIHMVVKDNNCALDEKPNATKPCELEPCGPQWYMMNWSECSRTCDLGHRTREVKCLTEDNKASLDCDVKKKPNKRESCNIQECSMSTTKAVADDSCTDSMNGCSVVKRARLCSYYYYKQMCCASCKNAKKSR</sequence>
<dbReference type="Proteomes" id="UP001162480">
    <property type="component" value="Chromosome 12"/>
</dbReference>
<dbReference type="AlphaFoldDB" id="A0AA36FBH9"/>
<gene>
    <name evidence="9" type="ORF">OCTVUL_1B009477</name>
</gene>
<dbReference type="PANTHER" id="PTHR13723">
    <property type="entry name" value="ADAMTS A DISINTEGRIN AND METALLOPROTEASE WITH THROMBOSPONDIN MOTIFS PROTEASE"/>
    <property type="match status" value="1"/>
</dbReference>
<dbReference type="Pfam" id="PF19030">
    <property type="entry name" value="TSP1_ADAMTS"/>
    <property type="match status" value="6"/>
</dbReference>
<feature type="compositionally biased region" description="Polar residues" evidence="7">
    <location>
        <begin position="365"/>
        <end position="378"/>
    </location>
</feature>
<dbReference type="GO" id="GO:0004222">
    <property type="term" value="F:metalloendopeptidase activity"/>
    <property type="evidence" value="ECO:0007669"/>
    <property type="project" value="TreeGrafter"/>
</dbReference>
<dbReference type="InterPro" id="IPR013273">
    <property type="entry name" value="ADAMTS/ADAMTS-like"/>
</dbReference>
<evidence type="ECO:0000259" key="8">
    <source>
        <dbReference type="PROSITE" id="PS50900"/>
    </source>
</evidence>
<dbReference type="GO" id="GO:0005576">
    <property type="term" value="C:extracellular region"/>
    <property type="evidence" value="ECO:0007669"/>
    <property type="project" value="UniProtKB-SubCell"/>
</dbReference>
<protein>
    <submittedName>
        <fullName evidence="9">4 isoform X1</fullName>
    </submittedName>
</protein>
<feature type="disulfide bond" evidence="6">
    <location>
        <begin position="79"/>
        <end position="95"/>
    </location>
</feature>
<dbReference type="InterPro" id="IPR036383">
    <property type="entry name" value="TSP1_rpt_sf"/>
</dbReference>
<accession>A0AA36FBH9</accession>
<feature type="region of interest" description="Disordered" evidence="7">
    <location>
        <begin position="448"/>
        <end position="527"/>
    </location>
</feature>
<feature type="compositionally biased region" description="Basic residues" evidence="7">
    <location>
        <begin position="354"/>
        <end position="363"/>
    </location>
</feature>
<keyword evidence="5 6" id="KW-1015">Disulfide bond</keyword>
<dbReference type="PROSITE" id="PS50092">
    <property type="entry name" value="TSP1"/>
    <property type="match status" value="6"/>
</dbReference>
<organism evidence="9 10">
    <name type="scientific">Octopus vulgaris</name>
    <name type="common">Common octopus</name>
    <dbReference type="NCBI Taxonomy" id="6645"/>
    <lineage>
        <taxon>Eukaryota</taxon>
        <taxon>Metazoa</taxon>
        <taxon>Spiralia</taxon>
        <taxon>Lophotrochozoa</taxon>
        <taxon>Mollusca</taxon>
        <taxon>Cephalopoda</taxon>
        <taxon>Coleoidea</taxon>
        <taxon>Octopodiformes</taxon>
        <taxon>Octopoda</taxon>
        <taxon>Incirrata</taxon>
        <taxon>Octopodidae</taxon>
        <taxon>Octopus</taxon>
    </lineage>
</organism>
<dbReference type="InterPro" id="IPR010909">
    <property type="entry name" value="PLAC"/>
</dbReference>
<dbReference type="EMBL" id="OX597825">
    <property type="protein sequence ID" value="CAI9731452.1"/>
    <property type="molecule type" value="Genomic_DNA"/>
</dbReference>
<feature type="compositionally biased region" description="Basic and acidic residues" evidence="7">
    <location>
        <begin position="336"/>
        <end position="348"/>
    </location>
</feature>
<name>A0AA36FBH9_OCTVU</name>
<comment type="subcellular location">
    <subcellularLocation>
        <location evidence="1">Secreted</location>
    </subcellularLocation>
</comment>
<dbReference type="SMART" id="SM00209">
    <property type="entry name" value="TSP1"/>
    <property type="match status" value="7"/>
</dbReference>
<evidence type="ECO:0000256" key="1">
    <source>
        <dbReference type="ARBA" id="ARBA00004613"/>
    </source>
</evidence>
<proteinExistence type="predicted"/>
<evidence type="ECO:0000256" key="4">
    <source>
        <dbReference type="ARBA" id="ARBA00022737"/>
    </source>
</evidence>
<feature type="region of interest" description="Disordered" evidence="7">
    <location>
        <begin position="332"/>
        <end position="428"/>
    </location>
</feature>
<dbReference type="Gene3D" id="2.60.120.830">
    <property type="match status" value="1"/>
</dbReference>
<dbReference type="Pfam" id="PF19236">
    <property type="entry name" value="ADAMTS_CR_3"/>
    <property type="match status" value="1"/>
</dbReference>
<evidence type="ECO:0000256" key="7">
    <source>
        <dbReference type="SAM" id="MobiDB-lite"/>
    </source>
</evidence>
<reference evidence="9" key="1">
    <citation type="submission" date="2023-08" db="EMBL/GenBank/DDBJ databases">
        <authorList>
            <person name="Alioto T."/>
            <person name="Alioto T."/>
            <person name="Gomez Garrido J."/>
        </authorList>
    </citation>
    <scope>NUCLEOTIDE SEQUENCE</scope>
</reference>
<evidence type="ECO:0000256" key="2">
    <source>
        <dbReference type="ARBA" id="ARBA00022525"/>
    </source>
</evidence>
<evidence type="ECO:0000256" key="6">
    <source>
        <dbReference type="PIRSR" id="PIRSR613273-3"/>
    </source>
</evidence>
<dbReference type="FunFam" id="2.20.100.10:FF:000005">
    <property type="entry name" value="ADAM metallopeptidase with thrombospondin type 1 motif 9"/>
    <property type="match status" value="4"/>
</dbReference>
<feature type="disulfide bond" evidence="6">
    <location>
        <begin position="64"/>
        <end position="105"/>
    </location>
</feature>
<keyword evidence="10" id="KW-1185">Reference proteome</keyword>
<dbReference type="InterPro" id="IPR045371">
    <property type="entry name" value="ADAMTS_CR_3"/>
</dbReference>
<dbReference type="InterPro" id="IPR000884">
    <property type="entry name" value="TSP1_rpt"/>
</dbReference>
<feature type="disulfide bond" evidence="6">
    <location>
        <begin position="68"/>
        <end position="110"/>
    </location>
</feature>
<evidence type="ECO:0000313" key="9">
    <source>
        <dbReference type="EMBL" id="CAI9731452.1"/>
    </source>
</evidence>
<dbReference type="Gene3D" id="2.20.100.10">
    <property type="entry name" value="Thrombospondin type-1 (TSP1) repeat"/>
    <property type="match status" value="6"/>
</dbReference>
<evidence type="ECO:0000256" key="5">
    <source>
        <dbReference type="ARBA" id="ARBA00023157"/>
    </source>
</evidence>
<keyword evidence="4" id="KW-0677">Repeat</keyword>
<dbReference type="InterPro" id="IPR010294">
    <property type="entry name" value="ADAMTS_spacer1"/>
</dbReference>
<dbReference type="Pfam" id="PF08686">
    <property type="entry name" value="PLAC"/>
    <property type="match status" value="1"/>
</dbReference>
<dbReference type="GO" id="GO:0006508">
    <property type="term" value="P:proteolysis"/>
    <property type="evidence" value="ECO:0007669"/>
    <property type="project" value="TreeGrafter"/>
</dbReference>
<evidence type="ECO:0000256" key="3">
    <source>
        <dbReference type="ARBA" id="ARBA00022729"/>
    </source>
</evidence>
<dbReference type="GO" id="GO:0030198">
    <property type="term" value="P:extracellular matrix organization"/>
    <property type="evidence" value="ECO:0007669"/>
    <property type="project" value="InterPro"/>
</dbReference>
<dbReference type="Pfam" id="PF00090">
    <property type="entry name" value="TSP_1"/>
    <property type="match status" value="1"/>
</dbReference>
<keyword evidence="2" id="KW-0964">Secreted</keyword>
<dbReference type="SUPFAM" id="SSF82895">
    <property type="entry name" value="TSP-1 type 1 repeat"/>
    <property type="match status" value="6"/>
</dbReference>
<feature type="domain" description="PLAC" evidence="8">
    <location>
        <begin position="950"/>
        <end position="987"/>
    </location>
</feature>
<dbReference type="PANTHER" id="PTHR13723:SF281">
    <property type="entry name" value="PAPILIN"/>
    <property type="match status" value="1"/>
</dbReference>
<dbReference type="PROSITE" id="PS50900">
    <property type="entry name" value="PLAC"/>
    <property type="match status" value="1"/>
</dbReference>
<dbReference type="InterPro" id="IPR050439">
    <property type="entry name" value="ADAMTS_ADAMTS-like"/>
</dbReference>
<evidence type="ECO:0000313" key="10">
    <source>
        <dbReference type="Proteomes" id="UP001162480"/>
    </source>
</evidence>
<dbReference type="GO" id="GO:0031012">
    <property type="term" value="C:extracellular matrix"/>
    <property type="evidence" value="ECO:0007669"/>
    <property type="project" value="TreeGrafter"/>
</dbReference>
<keyword evidence="3" id="KW-0732">Signal</keyword>